<feature type="compositionally biased region" description="Low complexity" evidence="1">
    <location>
        <begin position="181"/>
        <end position="193"/>
    </location>
</feature>
<feature type="compositionally biased region" description="Low complexity" evidence="1">
    <location>
        <begin position="295"/>
        <end position="306"/>
    </location>
</feature>
<comment type="caution">
    <text evidence="2">The sequence shown here is derived from an EMBL/GenBank/DDBJ whole genome shotgun (WGS) entry which is preliminary data.</text>
</comment>
<feature type="compositionally biased region" description="Polar residues" evidence="1">
    <location>
        <begin position="332"/>
        <end position="378"/>
    </location>
</feature>
<proteinExistence type="predicted"/>
<accession>A0ABQ9Y2Y7</accession>
<feature type="region of interest" description="Disordered" evidence="1">
    <location>
        <begin position="181"/>
        <end position="213"/>
    </location>
</feature>
<dbReference type="Proteomes" id="UP001281761">
    <property type="component" value="Unassembled WGS sequence"/>
</dbReference>
<dbReference type="EMBL" id="JARBJD010000041">
    <property type="protein sequence ID" value="KAK2958106.1"/>
    <property type="molecule type" value="Genomic_DNA"/>
</dbReference>
<organism evidence="2 3">
    <name type="scientific">Blattamonas nauphoetae</name>
    <dbReference type="NCBI Taxonomy" id="2049346"/>
    <lineage>
        <taxon>Eukaryota</taxon>
        <taxon>Metamonada</taxon>
        <taxon>Preaxostyla</taxon>
        <taxon>Oxymonadida</taxon>
        <taxon>Blattamonas</taxon>
    </lineage>
</organism>
<dbReference type="InterPro" id="IPR016024">
    <property type="entry name" value="ARM-type_fold"/>
</dbReference>
<dbReference type="InterPro" id="IPR011989">
    <property type="entry name" value="ARM-like"/>
</dbReference>
<dbReference type="SUPFAM" id="SSF48371">
    <property type="entry name" value="ARM repeat"/>
    <property type="match status" value="1"/>
</dbReference>
<protein>
    <submittedName>
        <fullName evidence="2">Uncharacterized protein</fullName>
    </submittedName>
</protein>
<evidence type="ECO:0000256" key="1">
    <source>
        <dbReference type="SAM" id="MobiDB-lite"/>
    </source>
</evidence>
<feature type="compositionally biased region" description="Polar residues" evidence="1">
    <location>
        <begin position="127"/>
        <end position="142"/>
    </location>
</feature>
<feature type="region of interest" description="Disordered" evidence="1">
    <location>
        <begin position="287"/>
        <end position="378"/>
    </location>
</feature>
<sequence length="647" mass="71381">MTKNLRVKPETIDLSFGEKEETDVSIILRTEGYKTVTCTISVENTSSFHLLSPSTVNISPSKRTTIRLRFLPTSNHASHGLLLIQSATETISVPLNSIPLQTPTQLSSSYAPSSRTDLRKSDPLTRTMVNPNKLQSRQGTQKESIHKPLRRKEFTGVTFTENFNETHLAVMDDGDSDPSFDFPLSSALTPSSSKSKHQSFDNSDDNGDDSLQNSINDWDLMKVTDQMLSQIDKVMKDSQSDEDFQEYLDKMSKNKGADLDSTLDDLAFSHDSSKMNVQMEQNLDINQKNPLDPLSSSFASPFGSYSRNTEEANVGKEESSKEESDFDDFDTQKYTQPISASSLGFQTQKPQKEATQSEPIPSNSSLNKPTPTNPNSTHAKLFSQTVRKLNSTRTHGATTPPQQTLFHPIVSKTLDILSNLLLHDDDDSYESVVDAISTLFDDVKQHSCRERSLALSLIAQVSASRAGSSSLIFSDLFHSLLLLLASPFLFSPQESDDIACTVMNCCVRTAGKDDIAQNPAPTLQNLLSSFSSSTSLLSSLYTLTALFSLLHNPAIHQFCRDTGFGSTILKALATQPKQTKLALNQTLDEAHILLESIESQIEQIVGILGQDFVEDIPSDVDLDLEVDEDTSLLVQDAESEDFNSDMS</sequence>
<name>A0ABQ9Y2Y7_9EUKA</name>
<feature type="region of interest" description="Disordered" evidence="1">
    <location>
        <begin position="102"/>
        <end position="151"/>
    </location>
</feature>
<feature type="compositionally biased region" description="Basic and acidic residues" evidence="1">
    <location>
        <begin position="308"/>
        <end position="323"/>
    </location>
</feature>
<reference evidence="2 3" key="1">
    <citation type="journal article" date="2022" name="bioRxiv">
        <title>Genomics of Preaxostyla Flagellates Illuminates Evolutionary Transitions and the Path Towards Mitochondrial Loss.</title>
        <authorList>
            <person name="Novak L.V.F."/>
            <person name="Treitli S.C."/>
            <person name="Pyrih J."/>
            <person name="Halakuc P."/>
            <person name="Pipaliya S.V."/>
            <person name="Vacek V."/>
            <person name="Brzon O."/>
            <person name="Soukal P."/>
            <person name="Eme L."/>
            <person name="Dacks J.B."/>
            <person name="Karnkowska A."/>
            <person name="Elias M."/>
            <person name="Hampl V."/>
        </authorList>
    </citation>
    <scope>NUCLEOTIDE SEQUENCE [LARGE SCALE GENOMIC DNA]</scope>
    <source>
        <strain evidence="2">NAU3</strain>
        <tissue evidence="2">Gut</tissue>
    </source>
</reference>
<evidence type="ECO:0000313" key="2">
    <source>
        <dbReference type="EMBL" id="KAK2958106.1"/>
    </source>
</evidence>
<gene>
    <name evidence="2" type="ORF">BLNAU_7033</name>
</gene>
<keyword evidence="3" id="KW-1185">Reference proteome</keyword>
<feature type="compositionally biased region" description="Polar residues" evidence="1">
    <location>
        <begin position="102"/>
        <end position="115"/>
    </location>
</feature>
<evidence type="ECO:0000313" key="3">
    <source>
        <dbReference type="Proteomes" id="UP001281761"/>
    </source>
</evidence>
<dbReference type="Gene3D" id="1.25.10.10">
    <property type="entry name" value="Leucine-rich Repeat Variant"/>
    <property type="match status" value="1"/>
</dbReference>